<evidence type="ECO:0000256" key="1">
    <source>
        <dbReference type="SAM" id="MobiDB-lite"/>
    </source>
</evidence>
<feature type="transmembrane region" description="Helical" evidence="2">
    <location>
        <begin position="61"/>
        <end position="78"/>
    </location>
</feature>
<sequence length="453" mass="46773">MTGAPASPDTSADDAPGADTGMGRGDAFKKPARNRDGNRKGYSRAATLAAIARDARLSRGYVLQVVLATALAQLGLLMNSPPVVIGAMLISPLLGPIMGFGFSIAVFDGRLLRRSLQTLAAGTVIAIAVGALLTAFSPMTDATPALLARVRPSLLDLLVAIFGGLAGAYAILKRSSATIVGVAIATALIPPLATVGWALVTGRYGSAGGALLLYITNTAAIAAMAALVARFNGFGADLSPRQTGIQTVGVIAALSVVAVPLVVSLSNIIREARANSVLRQDLADHAGDSAIIDSFAIDFGGQRPEVSTVVISPSFIPALEEKLARSARARLGPGVRTRVVQLRSGTAEAEDARRTATREAELHADSVHEGQQLRAALAAAYRLDSAAILIDVDRRQALVRLAATRPEDASADGTSVDLAPLRAAFSDWEITPALVRPEPEPQPSPSPAPVEGD</sequence>
<feature type="compositionally biased region" description="Low complexity" evidence="1">
    <location>
        <begin position="1"/>
        <end position="21"/>
    </location>
</feature>
<evidence type="ECO:0000313" key="4">
    <source>
        <dbReference type="Proteomes" id="UP000439522"/>
    </source>
</evidence>
<keyword evidence="2" id="KW-1133">Transmembrane helix</keyword>
<organism evidence="3 4">
    <name type="scientific">Tsuneonella aeria</name>
    <dbReference type="NCBI Taxonomy" id="1837929"/>
    <lineage>
        <taxon>Bacteria</taxon>
        <taxon>Pseudomonadati</taxon>
        <taxon>Pseudomonadota</taxon>
        <taxon>Alphaproteobacteria</taxon>
        <taxon>Sphingomonadales</taxon>
        <taxon>Erythrobacteraceae</taxon>
        <taxon>Tsuneonella</taxon>
    </lineage>
</organism>
<feature type="transmembrane region" description="Helical" evidence="2">
    <location>
        <begin position="154"/>
        <end position="172"/>
    </location>
</feature>
<feature type="compositionally biased region" description="Basic and acidic residues" evidence="1">
    <location>
        <begin position="26"/>
        <end position="39"/>
    </location>
</feature>
<dbReference type="PANTHER" id="PTHR20992:SF9">
    <property type="entry name" value="AT15442P-RELATED"/>
    <property type="match status" value="1"/>
</dbReference>
<dbReference type="NCBIfam" id="TIGR00341">
    <property type="entry name" value="TIGR00341 family protein"/>
    <property type="match status" value="1"/>
</dbReference>
<dbReference type="AlphaFoldDB" id="A0A6I4TDC1"/>
<keyword evidence="2" id="KW-0812">Transmembrane</keyword>
<name>A0A6I4TDC1_9SPHN</name>
<dbReference type="PANTHER" id="PTHR20992">
    <property type="entry name" value="AT15442P-RELATED"/>
    <property type="match status" value="1"/>
</dbReference>
<dbReference type="Proteomes" id="UP000439522">
    <property type="component" value="Unassembled WGS sequence"/>
</dbReference>
<dbReference type="Pfam" id="PF04087">
    <property type="entry name" value="DUF389"/>
    <property type="match status" value="1"/>
</dbReference>
<feature type="transmembrane region" description="Helical" evidence="2">
    <location>
        <begin position="243"/>
        <end position="263"/>
    </location>
</feature>
<dbReference type="InterPro" id="IPR005240">
    <property type="entry name" value="DUF389"/>
</dbReference>
<dbReference type="EMBL" id="WTZA01000001">
    <property type="protein sequence ID" value="MXO75301.1"/>
    <property type="molecule type" value="Genomic_DNA"/>
</dbReference>
<feature type="transmembrane region" description="Helical" evidence="2">
    <location>
        <begin position="119"/>
        <end position="139"/>
    </location>
</feature>
<protein>
    <submittedName>
        <fullName evidence="3">TIGR00341 family protein</fullName>
    </submittedName>
</protein>
<feature type="region of interest" description="Disordered" evidence="1">
    <location>
        <begin position="1"/>
        <end position="40"/>
    </location>
</feature>
<gene>
    <name evidence="3" type="ORF">GRI40_08755</name>
</gene>
<evidence type="ECO:0000313" key="3">
    <source>
        <dbReference type="EMBL" id="MXO75301.1"/>
    </source>
</evidence>
<dbReference type="RefSeq" id="WP_160610956.1">
    <property type="nucleotide sequence ID" value="NZ_WTZA01000001.1"/>
</dbReference>
<feature type="transmembrane region" description="Helical" evidence="2">
    <location>
        <begin position="211"/>
        <end position="231"/>
    </location>
</feature>
<proteinExistence type="predicted"/>
<keyword evidence="4" id="KW-1185">Reference proteome</keyword>
<feature type="transmembrane region" description="Helical" evidence="2">
    <location>
        <begin position="84"/>
        <end position="107"/>
    </location>
</feature>
<keyword evidence="2" id="KW-0472">Membrane</keyword>
<feature type="compositionally biased region" description="Pro residues" evidence="1">
    <location>
        <begin position="440"/>
        <end position="453"/>
    </location>
</feature>
<dbReference type="OrthoDB" id="9790659at2"/>
<feature type="transmembrane region" description="Helical" evidence="2">
    <location>
        <begin position="179"/>
        <end position="199"/>
    </location>
</feature>
<comment type="caution">
    <text evidence="3">The sequence shown here is derived from an EMBL/GenBank/DDBJ whole genome shotgun (WGS) entry which is preliminary data.</text>
</comment>
<evidence type="ECO:0000256" key="2">
    <source>
        <dbReference type="SAM" id="Phobius"/>
    </source>
</evidence>
<accession>A0A6I4TDC1</accession>
<reference evidence="3 4" key="1">
    <citation type="submission" date="2019-12" db="EMBL/GenBank/DDBJ databases">
        <title>Genomic-based taxomic classification of the family Erythrobacteraceae.</title>
        <authorList>
            <person name="Xu L."/>
        </authorList>
    </citation>
    <scope>NUCLEOTIDE SEQUENCE [LARGE SCALE GENOMIC DNA]</scope>
    <source>
        <strain evidence="3 4">100921-2</strain>
    </source>
</reference>
<feature type="region of interest" description="Disordered" evidence="1">
    <location>
        <begin position="430"/>
        <end position="453"/>
    </location>
</feature>